<proteinExistence type="predicted"/>
<reference evidence="2 3" key="1">
    <citation type="journal article" date="2011" name="BMC Genomics">
        <title>Genomic insights into an obligate epibiotic bacterial predator: Micavibrio aeruginosavorus ARL-13.</title>
        <authorList>
            <person name="Wang Z."/>
            <person name="Kadouri D."/>
            <person name="Wu M."/>
        </authorList>
    </citation>
    <scope>NUCLEOTIDE SEQUENCE [LARGE SCALE GENOMIC DNA]</scope>
    <source>
        <strain evidence="2 3">ARL-13</strain>
    </source>
</reference>
<dbReference type="STRING" id="856793.MICA_2440"/>
<dbReference type="InterPro" id="IPR008258">
    <property type="entry name" value="Transglycosylase_SLT_dom_1"/>
</dbReference>
<dbReference type="Gene3D" id="1.10.530.10">
    <property type="match status" value="1"/>
</dbReference>
<dbReference type="AlphaFoldDB" id="G2KNU7"/>
<dbReference type="eggNOG" id="COG0741">
    <property type="taxonomic scope" value="Bacteria"/>
</dbReference>
<evidence type="ECO:0000313" key="2">
    <source>
        <dbReference type="EMBL" id="AEP10742.1"/>
    </source>
</evidence>
<dbReference type="RefSeq" id="WP_014103965.1">
    <property type="nucleotide sequence ID" value="NC_016026.1"/>
</dbReference>
<feature type="domain" description="Transglycosylase SLT" evidence="1">
    <location>
        <begin position="11"/>
        <end position="113"/>
    </location>
</feature>
<evidence type="ECO:0000259" key="1">
    <source>
        <dbReference type="Pfam" id="PF01464"/>
    </source>
</evidence>
<evidence type="ECO:0000313" key="3">
    <source>
        <dbReference type="Proteomes" id="UP000009286"/>
    </source>
</evidence>
<organism evidence="2 3">
    <name type="scientific">Micavibrio aeruginosavorus (strain ARL-13)</name>
    <dbReference type="NCBI Taxonomy" id="856793"/>
    <lineage>
        <taxon>Bacteria</taxon>
        <taxon>Pseudomonadati</taxon>
        <taxon>Bdellovibrionota</taxon>
        <taxon>Bdellovibrionia</taxon>
        <taxon>Bdellovibrionales</taxon>
        <taxon>Pseudobdellovibrionaceae</taxon>
        <taxon>Micavibrio</taxon>
    </lineage>
</organism>
<dbReference type="EMBL" id="CP002382">
    <property type="protein sequence ID" value="AEP10742.1"/>
    <property type="molecule type" value="Genomic_DNA"/>
</dbReference>
<dbReference type="OrthoDB" id="9808681at2"/>
<dbReference type="HOGENOM" id="CLU_094905_3_2_5"/>
<keyword evidence="3" id="KW-1185">Reference proteome</keyword>
<accession>G2KNU7</accession>
<gene>
    <name evidence="2" type="ordered locus">MICA_2440</name>
</gene>
<dbReference type="SUPFAM" id="SSF53955">
    <property type="entry name" value="Lysozyme-like"/>
    <property type="match status" value="1"/>
</dbReference>
<dbReference type="Proteomes" id="UP000009286">
    <property type="component" value="Chromosome"/>
</dbReference>
<dbReference type="KEGG" id="mai:MICA_2440"/>
<name>G2KNU7_MICAA</name>
<dbReference type="CDD" id="cd13400">
    <property type="entry name" value="LT_IagB-like"/>
    <property type="match status" value="1"/>
</dbReference>
<dbReference type="Pfam" id="PF01464">
    <property type="entry name" value="SLT"/>
    <property type="match status" value="1"/>
</dbReference>
<sequence>MSAMSGILAGCILIAAQTYSIPPAVLLGIYQVEGGRVGQEVGPNDNGTYDLGPMQINTLWLDELSGVWGVSPSTARKWVRDDPCTNVGVSAWILRRHLNDTGNLSKAIAHYHSRTPGIGGKYKKKVVSSMERHGLLRK</sequence>
<protein>
    <submittedName>
        <fullName evidence="2">Transglycosylase SLT domain protein</fullName>
    </submittedName>
</protein>
<dbReference type="InterPro" id="IPR023346">
    <property type="entry name" value="Lysozyme-like_dom_sf"/>
</dbReference>